<gene>
    <name evidence="1" type="ORF">ACCO45_009756</name>
</gene>
<keyword evidence="2" id="KW-1185">Reference proteome</keyword>
<proteinExistence type="predicted"/>
<organism evidence="1 2">
    <name type="scientific">Purpureocillium lilacinum</name>
    <name type="common">Paecilomyces lilacinus</name>
    <dbReference type="NCBI Taxonomy" id="33203"/>
    <lineage>
        <taxon>Eukaryota</taxon>
        <taxon>Fungi</taxon>
        <taxon>Dikarya</taxon>
        <taxon>Ascomycota</taxon>
        <taxon>Pezizomycotina</taxon>
        <taxon>Sordariomycetes</taxon>
        <taxon>Hypocreomycetidae</taxon>
        <taxon>Hypocreales</taxon>
        <taxon>Ophiocordycipitaceae</taxon>
        <taxon>Purpureocillium</taxon>
    </lineage>
</organism>
<name>A0ACC4DKN2_PURLI</name>
<reference evidence="1" key="1">
    <citation type="submission" date="2024-12" db="EMBL/GenBank/DDBJ databases">
        <title>Comparative genomics and development of molecular markers within Purpureocillium lilacinum and among Purpureocillium species.</title>
        <authorList>
            <person name="Yeh Z.-Y."/>
            <person name="Ni N.-T."/>
            <person name="Lo P.-H."/>
            <person name="Mushyakhwo K."/>
            <person name="Lin C.-F."/>
            <person name="Nai Y.-S."/>
        </authorList>
    </citation>
    <scope>NUCLEOTIDE SEQUENCE</scope>
    <source>
        <strain evidence="1">NCHU-NPUST-175</strain>
    </source>
</reference>
<sequence length="426" mass="46347">MEPCMLANVNDCDVDATLAPNERNHSTKEWTDSSAELLLSRSLSLAFTLVSLANHPTTTCPEGVDLISADALVRTLLRKTDKIYFEIDCTWKRLQRCMLIVFFRRLLITIYHLDSPRITQRSLLQTSATSNFSRLATTECAISILVQQRSMLEDPVLSDAGGRVVAELFKEDFLFASLVIGSEWTRNANVSSSLARRGEPSKTVHGPKTPLQAGPFSMGYTGVENSGRKIWNGQSATLQHTRCWGGCWTSSGAIVHGEAGVEIPAHNGDIYRASQRVHIEVERASLVSVAVSYHAAEVSLFSRARSVHEPPNVAIRRSVQQQADLIHSTSRCITCHRESSILAGTPGRQPRTSVSAAVSGPGAAGHRPTASSWPLRDEMDRGNAIRGGGSSTPRGRIDVLLHGVRLGLPDGAINSVRAKYSITNGK</sequence>
<accession>A0ACC4DKN2</accession>
<dbReference type="EMBL" id="JBGNUJ010000008">
    <property type="protein sequence ID" value="KAL3956910.1"/>
    <property type="molecule type" value="Genomic_DNA"/>
</dbReference>
<comment type="caution">
    <text evidence="1">The sequence shown here is derived from an EMBL/GenBank/DDBJ whole genome shotgun (WGS) entry which is preliminary data.</text>
</comment>
<protein>
    <submittedName>
        <fullName evidence="1">Uncharacterized protein</fullName>
    </submittedName>
</protein>
<evidence type="ECO:0000313" key="2">
    <source>
        <dbReference type="Proteomes" id="UP001638806"/>
    </source>
</evidence>
<evidence type="ECO:0000313" key="1">
    <source>
        <dbReference type="EMBL" id="KAL3956910.1"/>
    </source>
</evidence>
<dbReference type="Proteomes" id="UP001638806">
    <property type="component" value="Unassembled WGS sequence"/>
</dbReference>